<keyword evidence="10" id="KW-1185">Reference proteome</keyword>
<gene>
    <name evidence="7" type="primary">moaC</name>
    <name evidence="9" type="ORF">V1286_003395</name>
</gene>
<dbReference type="NCBIfam" id="NF006870">
    <property type="entry name" value="PRK09364.1"/>
    <property type="match status" value="1"/>
</dbReference>
<reference evidence="9 10" key="1">
    <citation type="submission" date="2024-02" db="EMBL/GenBank/DDBJ databases">
        <title>Adaptive strategies in a cosmopolitan and abundant soil bacterium.</title>
        <authorList>
            <person name="Carini P."/>
        </authorList>
    </citation>
    <scope>NUCLEOTIDE SEQUENCE [LARGE SCALE GENOMIC DNA]</scope>
    <source>
        <strain evidence="9 10">AZCC 1608</strain>
    </source>
</reference>
<dbReference type="Pfam" id="PF01967">
    <property type="entry name" value="MoaC"/>
    <property type="match status" value="1"/>
</dbReference>
<comment type="subunit">
    <text evidence="7">Homohexamer; trimer of dimers.</text>
</comment>
<dbReference type="PANTHER" id="PTHR22960">
    <property type="entry name" value="MOLYBDOPTERIN COFACTOR SYNTHESIS PROTEIN A"/>
    <property type="match status" value="1"/>
</dbReference>
<feature type="active site" evidence="7">
    <location>
        <position position="141"/>
    </location>
</feature>
<dbReference type="EMBL" id="JAZHRV010000001">
    <property type="protein sequence ID" value="MEH2555866.1"/>
    <property type="molecule type" value="Genomic_DNA"/>
</dbReference>
<comment type="pathway">
    <text evidence="2 7">Cofactor biosynthesis; molybdopterin biosynthesis.</text>
</comment>
<dbReference type="PANTHER" id="PTHR22960:SF29">
    <property type="entry name" value="CYCLIC PYRANOPTERIN MONOPHOSPHATE SYNTHASE"/>
    <property type="match status" value="1"/>
</dbReference>
<sequence>MAGKASKDKASKGGSALTHIDASGEARMVDVSAKAATERTAVAEGRVVMDKATLDLIVSGNAKKGDVLGAARIAGIMAAKRTSELIPLCHPLALSKVTLDITPDRKLPGCIVRATVKVTGPTGVEMEALTAVSVACLTIYDMIKAVERGVRIEGIHLVEKIGGKSGHYRAER</sequence>
<dbReference type="InterPro" id="IPR050105">
    <property type="entry name" value="MoCo_biosynth_MoaA/MoaC"/>
</dbReference>
<name>A0ABU8BBE2_9BRAD</name>
<dbReference type="InterPro" id="IPR047594">
    <property type="entry name" value="MoaC_bact/euk"/>
</dbReference>
<dbReference type="InterPro" id="IPR023045">
    <property type="entry name" value="MoaC"/>
</dbReference>
<evidence type="ECO:0000313" key="9">
    <source>
        <dbReference type="EMBL" id="MEH2555866.1"/>
    </source>
</evidence>
<evidence type="ECO:0000256" key="5">
    <source>
        <dbReference type="ARBA" id="ARBA00023239"/>
    </source>
</evidence>
<evidence type="ECO:0000313" key="10">
    <source>
        <dbReference type="Proteomes" id="UP001364224"/>
    </source>
</evidence>
<dbReference type="RefSeq" id="WP_334481057.1">
    <property type="nucleotide sequence ID" value="NZ_JAZHRV010000001.1"/>
</dbReference>
<dbReference type="Gene3D" id="3.30.70.640">
    <property type="entry name" value="Molybdopterin cofactor biosynthesis C (MoaC) domain"/>
    <property type="match status" value="1"/>
</dbReference>
<evidence type="ECO:0000256" key="4">
    <source>
        <dbReference type="ARBA" id="ARBA00023150"/>
    </source>
</evidence>
<dbReference type="HAMAP" id="MF_01224_B">
    <property type="entry name" value="MoaC_B"/>
    <property type="match status" value="1"/>
</dbReference>
<organism evidence="9 10">
    <name type="scientific">Bradyrhizobium algeriense</name>
    <dbReference type="NCBI Taxonomy" id="634784"/>
    <lineage>
        <taxon>Bacteria</taxon>
        <taxon>Pseudomonadati</taxon>
        <taxon>Pseudomonadota</taxon>
        <taxon>Alphaproteobacteria</taxon>
        <taxon>Hyphomicrobiales</taxon>
        <taxon>Nitrobacteraceae</taxon>
        <taxon>Bradyrhizobium</taxon>
    </lineage>
</organism>
<evidence type="ECO:0000256" key="1">
    <source>
        <dbReference type="ARBA" id="ARBA00001637"/>
    </source>
</evidence>
<dbReference type="EC" id="4.6.1.17" evidence="3 7"/>
<keyword evidence="4 7" id="KW-0501">Molybdenum cofactor biosynthesis</keyword>
<feature type="binding site" evidence="7">
    <location>
        <begin position="126"/>
        <end position="127"/>
    </location>
    <ligand>
        <name>substrate</name>
    </ligand>
</feature>
<evidence type="ECO:0000256" key="7">
    <source>
        <dbReference type="HAMAP-Rule" id="MF_01224"/>
    </source>
</evidence>
<accession>A0ABU8BBE2</accession>
<evidence type="ECO:0000256" key="2">
    <source>
        <dbReference type="ARBA" id="ARBA00005046"/>
    </source>
</evidence>
<protein>
    <recommendedName>
        <fullName evidence="3 7">Cyclic pyranopterin monophosphate synthase</fullName>
        <ecNumber evidence="3 7">4.6.1.17</ecNumber>
    </recommendedName>
    <alternativeName>
        <fullName evidence="7">Molybdenum cofactor biosynthesis protein C</fullName>
    </alternativeName>
</protein>
<dbReference type="GO" id="GO:0061799">
    <property type="term" value="F:cyclic pyranopterin monophosphate synthase activity"/>
    <property type="evidence" value="ECO:0007669"/>
    <property type="project" value="UniProtKB-EC"/>
</dbReference>
<evidence type="ECO:0000259" key="8">
    <source>
        <dbReference type="Pfam" id="PF01967"/>
    </source>
</evidence>
<dbReference type="SUPFAM" id="SSF55040">
    <property type="entry name" value="Molybdenum cofactor biosynthesis protein C, MoaC"/>
    <property type="match status" value="1"/>
</dbReference>
<proteinExistence type="inferred from homology"/>
<dbReference type="Proteomes" id="UP001364224">
    <property type="component" value="Unassembled WGS sequence"/>
</dbReference>
<comment type="similarity">
    <text evidence="7">Belongs to the MoaC family.</text>
</comment>
<comment type="caution">
    <text evidence="9">The sequence shown here is derived from an EMBL/GenBank/DDBJ whole genome shotgun (WGS) entry which is preliminary data.</text>
</comment>
<evidence type="ECO:0000256" key="3">
    <source>
        <dbReference type="ARBA" id="ARBA00012575"/>
    </source>
</evidence>
<dbReference type="NCBIfam" id="TIGR00581">
    <property type="entry name" value="moaC"/>
    <property type="match status" value="1"/>
</dbReference>
<dbReference type="InterPro" id="IPR002820">
    <property type="entry name" value="Mopterin_CF_biosynth-C_dom"/>
</dbReference>
<keyword evidence="5 7" id="KW-0456">Lyase</keyword>
<dbReference type="CDD" id="cd01420">
    <property type="entry name" value="MoaC_PE"/>
    <property type="match status" value="1"/>
</dbReference>
<feature type="domain" description="Molybdopterin cofactor biosynthesis C (MoaC)" evidence="8">
    <location>
        <begin position="28"/>
        <end position="163"/>
    </location>
</feature>
<evidence type="ECO:0000256" key="6">
    <source>
        <dbReference type="ARBA" id="ARBA00055087"/>
    </source>
</evidence>
<comment type="function">
    <text evidence="6 7">Catalyzes the conversion of (8S)-3',8-cyclo-7,8-dihydroguanosine 5'-triphosphate to cyclic pyranopterin monophosphate (cPMP).</text>
</comment>
<dbReference type="InterPro" id="IPR036522">
    <property type="entry name" value="MoaC_sf"/>
</dbReference>
<feature type="binding site" evidence="7">
    <location>
        <begin position="88"/>
        <end position="90"/>
    </location>
    <ligand>
        <name>substrate</name>
    </ligand>
</feature>
<comment type="catalytic activity">
    <reaction evidence="1 7">
        <text>(8S)-3',8-cyclo-7,8-dihydroguanosine 5'-triphosphate = cyclic pyranopterin phosphate + diphosphate</text>
        <dbReference type="Rhea" id="RHEA:49580"/>
        <dbReference type="ChEBI" id="CHEBI:33019"/>
        <dbReference type="ChEBI" id="CHEBI:59648"/>
        <dbReference type="ChEBI" id="CHEBI:131766"/>
        <dbReference type="EC" id="4.6.1.17"/>
    </reaction>
</comment>